<evidence type="ECO:0000313" key="1">
    <source>
        <dbReference type="EMBL" id="KAH3660291.1"/>
    </source>
</evidence>
<gene>
    <name evidence="1" type="ORF">OGAPHI_006877</name>
</gene>
<protein>
    <submittedName>
        <fullName evidence="1">Uncharacterized protein</fullName>
    </submittedName>
</protein>
<proteinExistence type="predicted"/>
<dbReference type="GeneID" id="70238841"/>
<keyword evidence="2" id="KW-1185">Reference proteome</keyword>
<comment type="caution">
    <text evidence="1">The sequence shown here is derived from an EMBL/GenBank/DDBJ whole genome shotgun (WGS) entry which is preliminary data.</text>
</comment>
<sequence>MLSPAERLESSKPVFQVVSSGRVQKNSVCFEPDPPERAEHPWVVTVGHSTKSVDSGQRGRVALDTKVHAADDSVLMNHRGYVVNRTVERWDHGQRVRERDQVGWNMGNREVARVCQQTVHVLPSFLLEPFLGHLQ</sequence>
<dbReference type="EMBL" id="JAEUBE010000504">
    <property type="protein sequence ID" value="KAH3660291.1"/>
    <property type="molecule type" value="Genomic_DNA"/>
</dbReference>
<reference evidence="1" key="2">
    <citation type="submission" date="2021-01" db="EMBL/GenBank/DDBJ databases">
        <authorList>
            <person name="Schikora-Tamarit M.A."/>
        </authorList>
    </citation>
    <scope>NUCLEOTIDE SEQUENCE</scope>
    <source>
        <strain evidence="1">CBS6075</strain>
    </source>
</reference>
<accession>A0A9P8T067</accession>
<organism evidence="1 2">
    <name type="scientific">Ogataea philodendri</name>
    <dbReference type="NCBI Taxonomy" id="1378263"/>
    <lineage>
        <taxon>Eukaryota</taxon>
        <taxon>Fungi</taxon>
        <taxon>Dikarya</taxon>
        <taxon>Ascomycota</taxon>
        <taxon>Saccharomycotina</taxon>
        <taxon>Pichiomycetes</taxon>
        <taxon>Pichiales</taxon>
        <taxon>Pichiaceae</taxon>
        <taxon>Ogataea</taxon>
    </lineage>
</organism>
<dbReference type="AlphaFoldDB" id="A0A9P8T067"/>
<dbReference type="RefSeq" id="XP_046057994.1">
    <property type="nucleotide sequence ID" value="XM_046208210.1"/>
</dbReference>
<evidence type="ECO:0000313" key="2">
    <source>
        <dbReference type="Proteomes" id="UP000769157"/>
    </source>
</evidence>
<reference evidence="1" key="1">
    <citation type="journal article" date="2021" name="Open Biol.">
        <title>Shared evolutionary footprints suggest mitochondrial oxidative damage underlies multiple complex I losses in fungi.</title>
        <authorList>
            <person name="Schikora-Tamarit M.A."/>
            <person name="Marcet-Houben M."/>
            <person name="Nosek J."/>
            <person name="Gabaldon T."/>
        </authorList>
    </citation>
    <scope>NUCLEOTIDE SEQUENCE</scope>
    <source>
        <strain evidence="1">CBS6075</strain>
    </source>
</reference>
<name>A0A9P8T067_9ASCO</name>
<dbReference type="Proteomes" id="UP000769157">
    <property type="component" value="Unassembled WGS sequence"/>
</dbReference>